<proteinExistence type="predicted"/>
<accession>A0A941W2J0</accession>
<dbReference type="AlphaFoldDB" id="A0A941W2J0"/>
<sequence>MNTKLTLTIDDNIISEAKKYAAQRRISLSKLVEFYFSSLTSSATKKAEKLPPVTSALYGMVKNVKVANDRKALEDALVDKYL</sequence>
<comment type="caution">
    <text evidence="1">The sequence shown here is derived from an EMBL/GenBank/DDBJ whole genome shotgun (WGS) entry which is preliminary data.</text>
</comment>
<evidence type="ECO:0000313" key="1">
    <source>
        <dbReference type="EMBL" id="MBS1258297.1"/>
    </source>
</evidence>
<protein>
    <recommendedName>
        <fullName evidence="3">Antitoxin</fullName>
    </recommendedName>
</protein>
<evidence type="ECO:0000313" key="2">
    <source>
        <dbReference type="Proteomes" id="UP000722750"/>
    </source>
</evidence>
<organism evidence="1 2">
    <name type="scientific">Candidatus Scalindua arabica</name>
    <dbReference type="NCBI Taxonomy" id="1127984"/>
    <lineage>
        <taxon>Bacteria</taxon>
        <taxon>Pseudomonadati</taxon>
        <taxon>Planctomycetota</taxon>
        <taxon>Candidatus Brocadiia</taxon>
        <taxon>Candidatus Brocadiales</taxon>
        <taxon>Candidatus Scalinduaceae</taxon>
        <taxon>Candidatus Scalindua</taxon>
    </lineage>
</organism>
<dbReference type="Proteomes" id="UP000722750">
    <property type="component" value="Unassembled WGS sequence"/>
</dbReference>
<gene>
    <name evidence="1" type="ORF">MAG551_01354</name>
</gene>
<reference evidence="1" key="1">
    <citation type="journal article" date="2021" name="ISME J.">
        <title>Fine-scale metabolic discontinuity in a stratified prokaryote microbiome of a Red Sea deep halocline.</title>
        <authorList>
            <person name="Michoud G."/>
            <person name="Ngugi D.K."/>
            <person name="Barozzi A."/>
            <person name="Merlino G."/>
            <person name="Calleja M.L."/>
            <person name="Delgado-Huertas A."/>
            <person name="Moran X.A.G."/>
            <person name="Daffonchio D."/>
        </authorList>
    </citation>
    <scope>NUCLEOTIDE SEQUENCE</scope>
    <source>
        <strain evidence="1">SuakinDeep_MAG55_1</strain>
    </source>
</reference>
<evidence type="ECO:0008006" key="3">
    <source>
        <dbReference type="Google" id="ProtNLM"/>
    </source>
</evidence>
<name>A0A941W2J0_9BACT</name>
<dbReference type="InterPro" id="IPR045944">
    <property type="entry name" value="DUF6364"/>
</dbReference>
<dbReference type="Pfam" id="PF19891">
    <property type="entry name" value="DUF6364"/>
    <property type="match status" value="1"/>
</dbReference>
<dbReference type="EMBL" id="JAANXD010000057">
    <property type="protein sequence ID" value="MBS1258297.1"/>
    <property type="molecule type" value="Genomic_DNA"/>
</dbReference>